<dbReference type="Pfam" id="PF13714">
    <property type="entry name" value="PEP_mutase"/>
    <property type="match status" value="1"/>
</dbReference>
<dbReference type="PANTHER" id="PTHR42905:SF16">
    <property type="entry name" value="CARBOXYPHOSPHONOENOLPYRUVATE PHOSPHONOMUTASE-LIKE PROTEIN (AFU_ORTHOLOGUE AFUA_5G07230)"/>
    <property type="match status" value="1"/>
</dbReference>
<dbReference type="STRING" id="1123062.SAMN02745775_102236"/>
<proteinExistence type="predicted"/>
<reference evidence="1 2" key="1">
    <citation type="submission" date="2016-10" db="EMBL/GenBank/DDBJ databases">
        <authorList>
            <person name="de Groot N.N."/>
        </authorList>
    </citation>
    <scope>NUCLEOTIDE SEQUENCE [LARGE SCALE GENOMIC DNA]</scope>
    <source>
        <strain evidence="1 2">DSM 19981</strain>
    </source>
</reference>
<evidence type="ECO:0000313" key="2">
    <source>
        <dbReference type="Proteomes" id="UP000199473"/>
    </source>
</evidence>
<gene>
    <name evidence="1" type="ORF">SAMN02745775_102236</name>
</gene>
<dbReference type="Gene3D" id="3.20.20.60">
    <property type="entry name" value="Phosphoenolpyruvate-binding domains"/>
    <property type="match status" value="1"/>
</dbReference>
<name>A0A1I3Z7W1_9PROT</name>
<sequence length="282" mass="29285">MDPFAARRRAFRALHAEGCFLLPNPWDAGSARYLAGQGFKALATTSSGAAWARGMADGALDLDGTLDAITEIVRATELPVNADFGHGFGRDAAEVAAAVTRCVATGVAGLSVEDATGDAARPLFPLAESVARLRAARDAIDGCGADVLLVGRAECFLTGHPDPLAESLRRIAAYRDAGANVLYVPGLATARQIESVVHAAGRCPVNVLIHRPIGLSLADLASLGVRRVSIGGALAAIAWRAVTEATTRLLHGDLDALAARTPGSDLDKLFAWRGQSSTNPTE</sequence>
<evidence type="ECO:0000313" key="1">
    <source>
        <dbReference type="EMBL" id="SFK39761.1"/>
    </source>
</evidence>
<protein>
    <submittedName>
        <fullName evidence="1">2-Methylisocitrate lyase, PEP mutase family</fullName>
    </submittedName>
</protein>
<accession>A0A1I3Z7W1</accession>
<keyword evidence="1" id="KW-0456">Lyase</keyword>
<dbReference type="CDD" id="cd00377">
    <property type="entry name" value="ICL_PEPM"/>
    <property type="match status" value="1"/>
</dbReference>
<dbReference type="EMBL" id="FOSQ01000002">
    <property type="protein sequence ID" value="SFK39761.1"/>
    <property type="molecule type" value="Genomic_DNA"/>
</dbReference>
<dbReference type="Proteomes" id="UP000199473">
    <property type="component" value="Unassembled WGS sequence"/>
</dbReference>
<dbReference type="InterPro" id="IPR039556">
    <property type="entry name" value="ICL/PEPM"/>
</dbReference>
<dbReference type="OrthoDB" id="9785398at2"/>
<organism evidence="1 2">
    <name type="scientific">Falsiroseomonas stagni DSM 19981</name>
    <dbReference type="NCBI Taxonomy" id="1123062"/>
    <lineage>
        <taxon>Bacteria</taxon>
        <taxon>Pseudomonadati</taxon>
        <taxon>Pseudomonadota</taxon>
        <taxon>Alphaproteobacteria</taxon>
        <taxon>Acetobacterales</taxon>
        <taxon>Roseomonadaceae</taxon>
        <taxon>Falsiroseomonas</taxon>
    </lineage>
</organism>
<dbReference type="PANTHER" id="PTHR42905">
    <property type="entry name" value="PHOSPHOENOLPYRUVATE CARBOXYLASE"/>
    <property type="match status" value="1"/>
</dbReference>
<dbReference type="AlphaFoldDB" id="A0A1I3Z7W1"/>
<dbReference type="InterPro" id="IPR015813">
    <property type="entry name" value="Pyrv/PenolPyrv_kinase-like_dom"/>
</dbReference>
<keyword evidence="2" id="KW-1185">Reference proteome</keyword>
<dbReference type="GO" id="GO:0016829">
    <property type="term" value="F:lyase activity"/>
    <property type="evidence" value="ECO:0007669"/>
    <property type="project" value="UniProtKB-KW"/>
</dbReference>
<dbReference type="SUPFAM" id="SSF51621">
    <property type="entry name" value="Phosphoenolpyruvate/pyruvate domain"/>
    <property type="match status" value="1"/>
</dbReference>
<dbReference type="InterPro" id="IPR040442">
    <property type="entry name" value="Pyrv_kinase-like_dom_sf"/>
</dbReference>
<dbReference type="RefSeq" id="WP_092958161.1">
    <property type="nucleotide sequence ID" value="NZ_FOSQ01000002.1"/>
</dbReference>